<protein>
    <submittedName>
        <fullName evidence="3">Uncharacterized protein</fullName>
    </submittedName>
</protein>
<accession>A0A6C0APP0</accession>
<dbReference type="PANTHER" id="PTHR10858:SF23">
    <property type="entry name" value="DEOXYRIBONUCLEASE II"/>
    <property type="match status" value="1"/>
</dbReference>
<evidence type="ECO:0000256" key="1">
    <source>
        <dbReference type="ARBA" id="ARBA00007527"/>
    </source>
</evidence>
<evidence type="ECO:0000313" key="3">
    <source>
        <dbReference type="EMBL" id="QHS81430.1"/>
    </source>
</evidence>
<sequence length="327" mass="35242">MLARCLTLLSCSLTAISYPVCKNQAGSAVPFWFLVKAPQGTESVYYDGNQSGFVPATADLNSTSVGALATTIKQLWSEKTTDYIIFNDEPPTTTTYNFTVGHTKGVWAWNVAQDAAIVLQHSTPKFPLGPNQSSTYQGLGGNAWMYGQHFACFSLTIAELAALAPATQLTVPDIYDSRVRPSSPASLQALAGGQTSQNPICSITQSSSFHYYAKSSQWNNELYAACIADEENTSLLVESWIRGSAEGPSCGTTNVLDVQSLAYPHLPAFTEYNDHSKWAVAITGPLVCTSDINRMTTQYERGGSAFCFNNTELANALRTAITATDSC</sequence>
<dbReference type="GO" id="GO:0004531">
    <property type="term" value="F:deoxyribonuclease II activity"/>
    <property type="evidence" value="ECO:0007669"/>
    <property type="project" value="InterPro"/>
</dbReference>
<comment type="similarity">
    <text evidence="1">Belongs to the DNase II family.</text>
</comment>
<evidence type="ECO:0000256" key="2">
    <source>
        <dbReference type="ARBA" id="ARBA00022801"/>
    </source>
</evidence>
<dbReference type="Pfam" id="PF03265">
    <property type="entry name" value="DNase_II"/>
    <property type="match status" value="1"/>
</dbReference>
<name>A0A6C0APP0_9ZZZZ</name>
<reference evidence="3" key="1">
    <citation type="journal article" date="2020" name="Nature">
        <title>Giant virus diversity and host interactions through global metagenomics.</title>
        <authorList>
            <person name="Schulz F."/>
            <person name="Roux S."/>
            <person name="Paez-Espino D."/>
            <person name="Jungbluth S."/>
            <person name="Walsh D.A."/>
            <person name="Denef V.J."/>
            <person name="McMahon K.D."/>
            <person name="Konstantinidis K.T."/>
            <person name="Eloe-Fadrosh E.A."/>
            <person name="Kyrpides N.C."/>
            <person name="Woyke T."/>
        </authorList>
    </citation>
    <scope>NUCLEOTIDE SEQUENCE</scope>
    <source>
        <strain evidence="3">GVMAG-S-1101164-72</strain>
    </source>
</reference>
<dbReference type="InterPro" id="IPR004947">
    <property type="entry name" value="DNase_II"/>
</dbReference>
<keyword evidence="2" id="KW-0378">Hydrolase</keyword>
<proteinExistence type="inferred from homology"/>
<dbReference type="EMBL" id="MN740758">
    <property type="protein sequence ID" value="QHS81430.1"/>
    <property type="molecule type" value="Genomic_DNA"/>
</dbReference>
<dbReference type="PANTHER" id="PTHR10858">
    <property type="entry name" value="DEOXYRIBONUCLEASE II"/>
    <property type="match status" value="1"/>
</dbReference>
<dbReference type="AlphaFoldDB" id="A0A6C0APP0"/>
<dbReference type="GO" id="GO:0006309">
    <property type="term" value="P:apoptotic DNA fragmentation"/>
    <property type="evidence" value="ECO:0007669"/>
    <property type="project" value="TreeGrafter"/>
</dbReference>
<organism evidence="3">
    <name type="scientific">viral metagenome</name>
    <dbReference type="NCBI Taxonomy" id="1070528"/>
    <lineage>
        <taxon>unclassified sequences</taxon>
        <taxon>metagenomes</taxon>
        <taxon>organismal metagenomes</taxon>
    </lineage>
</organism>